<evidence type="ECO:0000256" key="1">
    <source>
        <dbReference type="SAM" id="MobiDB-lite"/>
    </source>
</evidence>
<organism evidence="2 3">
    <name type="scientific">Tulasnella calospora MUT 4182</name>
    <dbReference type="NCBI Taxonomy" id="1051891"/>
    <lineage>
        <taxon>Eukaryota</taxon>
        <taxon>Fungi</taxon>
        <taxon>Dikarya</taxon>
        <taxon>Basidiomycota</taxon>
        <taxon>Agaricomycotina</taxon>
        <taxon>Agaricomycetes</taxon>
        <taxon>Cantharellales</taxon>
        <taxon>Tulasnellaceae</taxon>
        <taxon>Tulasnella</taxon>
    </lineage>
</organism>
<feature type="region of interest" description="Disordered" evidence="1">
    <location>
        <begin position="45"/>
        <end position="88"/>
    </location>
</feature>
<reference evidence="2 3" key="1">
    <citation type="submission" date="2014-04" db="EMBL/GenBank/DDBJ databases">
        <authorList>
            <consortium name="DOE Joint Genome Institute"/>
            <person name="Kuo A."/>
            <person name="Girlanda M."/>
            <person name="Perotto S."/>
            <person name="Kohler A."/>
            <person name="Nagy L.G."/>
            <person name="Floudas D."/>
            <person name="Copeland A."/>
            <person name="Barry K.W."/>
            <person name="Cichocki N."/>
            <person name="Veneault-Fourrey C."/>
            <person name="LaButti K."/>
            <person name="Lindquist E.A."/>
            <person name="Lipzen A."/>
            <person name="Lundell T."/>
            <person name="Morin E."/>
            <person name="Murat C."/>
            <person name="Sun H."/>
            <person name="Tunlid A."/>
            <person name="Henrissat B."/>
            <person name="Grigoriev I.V."/>
            <person name="Hibbett D.S."/>
            <person name="Martin F."/>
            <person name="Nordberg H.P."/>
            <person name="Cantor M.N."/>
            <person name="Hua S.X."/>
        </authorList>
    </citation>
    <scope>NUCLEOTIDE SEQUENCE [LARGE SCALE GENOMIC DNA]</scope>
    <source>
        <strain evidence="2 3">MUT 4182</strain>
    </source>
</reference>
<dbReference type="EMBL" id="KN823253">
    <property type="protein sequence ID" value="KIO18880.1"/>
    <property type="molecule type" value="Genomic_DNA"/>
</dbReference>
<dbReference type="Proteomes" id="UP000054248">
    <property type="component" value="Unassembled WGS sequence"/>
</dbReference>
<dbReference type="HOGENOM" id="CLU_1483045_0_0_1"/>
<proteinExistence type="predicted"/>
<name>A0A0C3PVC6_9AGAM</name>
<dbReference type="AlphaFoldDB" id="A0A0C3PVC6"/>
<keyword evidence="3" id="KW-1185">Reference proteome</keyword>
<reference evidence="3" key="2">
    <citation type="submission" date="2015-01" db="EMBL/GenBank/DDBJ databases">
        <title>Evolutionary Origins and Diversification of the Mycorrhizal Mutualists.</title>
        <authorList>
            <consortium name="DOE Joint Genome Institute"/>
            <consortium name="Mycorrhizal Genomics Consortium"/>
            <person name="Kohler A."/>
            <person name="Kuo A."/>
            <person name="Nagy L.G."/>
            <person name="Floudas D."/>
            <person name="Copeland A."/>
            <person name="Barry K.W."/>
            <person name="Cichocki N."/>
            <person name="Veneault-Fourrey C."/>
            <person name="LaButti K."/>
            <person name="Lindquist E.A."/>
            <person name="Lipzen A."/>
            <person name="Lundell T."/>
            <person name="Morin E."/>
            <person name="Murat C."/>
            <person name="Riley R."/>
            <person name="Ohm R."/>
            <person name="Sun H."/>
            <person name="Tunlid A."/>
            <person name="Henrissat B."/>
            <person name="Grigoriev I.V."/>
            <person name="Hibbett D.S."/>
            <person name="Martin F."/>
        </authorList>
    </citation>
    <scope>NUCLEOTIDE SEQUENCE [LARGE SCALE GENOMIC DNA]</scope>
    <source>
        <strain evidence="3">MUT 4182</strain>
    </source>
</reference>
<gene>
    <name evidence="2" type="ORF">M407DRAFT_31439</name>
</gene>
<evidence type="ECO:0000313" key="3">
    <source>
        <dbReference type="Proteomes" id="UP000054248"/>
    </source>
</evidence>
<evidence type="ECO:0000313" key="2">
    <source>
        <dbReference type="EMBL" id="KIO18880.1"/>
    </source>
</evidence>
<protein>
    <submittedName>
        <fullName evidence="2">Uncharacterized protein</fullName>
    </submittedName>
</protein>
<feature type="compositionally biased region" description="Basic residues" evidence="1">
    <location>
        <begin position="49"/>
        <end position="62"/>
    </location>
</feature>
<accession>A0A0C3PVC6</accession>
<sequence>MPTPSNIHPPPKPPVLAIATAQGRIVNADGVNTIALDSRCYTPADPRSRTRPCCHTRPHHRLPSPPHLTLTALDPHHPRPSPPHSIPTTTLDPCRQTLAAAPLPTLAAALTLTLTTALNPHHARPPPPHLTLADKLSLLHPWPTLTATLALATTLAPATTPTLTTLNPCCHNVPNLICCSYL</sequence>